<reference evidence="12" key="2">
    <citation type="submission" date="2025-09" db="UniProtKB">
        <authorList>
            <consortium name="Ensembl"/>
        </authorList>
    </citation>
    <scope>IDENTIFICATION</scope>
</reference>
<feature type="domain" description="P-type ATPase N-terminal" evidence="11">
    <location>
        <begin position="85"/>
        <end position="124"/>
    </location>
</feature>
<dbReference type="GO" id="GO:0007030">
    <property type="term" value="P:Golgi organization"/>
    <property type="evidence" value="ECO:0007669"/>
    <property type="project" value="TreeGrafter"/>
</dbReference>
<dbReference type="PANTHER" id="PTHR24092:SF198">
    <property type="entry name" value="PHOSPHOLIPID-TRANSPORTING ATPASE"/>
    <property type="match status" value="1"/>
</dbReference>
<dbReference type="PRINTS" id="PR00119">
    <property type="entry name" value="CATATPASE"/>
</dbReference>
<keyword evidence="9 10" id="KW-0460">Magnesium</keyword>
<evidence type="ECO:0000256" key="7">
    <source>
        <dbReference type="PIRSR" id="PIRSR606539-1"/>
    </source>
</evidence>
<comment type="subcellular location">
    <subcellularLocation>
        <location evidence="10">Membrane</location>
        <topology evidence="10">Multi-pass membrane protein</topology>
    </subcellularLocation>
</comment>
<keyword evidence="4 10" id="KW-1278">Translocase</keyword>
<sequence>MFYYLFSGLKWEVRANERYFHRSCRRKSFLCFRWGRYAVREKRFDSYCLERSSYGSIKQHLIPLGCHTYVDVSSGVTASTQFYSLDNVVRSYKYTPLTFLPLNLYEQFQRTANLFFLLIVVLQVCGFYFAFLCLFCCLSQADLLLLCSTEPHSLCYVETADIDGETNLKFRQALSVTQSELNGDSVKQNLAAFDGIVWCEEPNGNLHSFKGELHWKGERHLLDTDHLLLRGTVLRNTDIVYGLAIYTGSDSKILQNCGKLKLKKTQVEILLNKTVLVILLFMLTTALLLAVGAGLFEHRVSPQYDVVTVLQRDSSPAYLGFLSFWGYIILLSPSMPMSLYITFEVIHMVHCLLIGWDVEMYWEDNNSPAQARTTTLNEELGQVGHLLSDKTGTLTQNRLLFRQCFIAGHIYGLLISLTLFSPLDLSWNRFSCGGLKFSDQRLVDKLCERSSPECQEFLTALALCHTVMSEWRDGLPHYQAASPDEEALVCAARELGWVFLSRTRETLTISEMGLTRNYQLLALLDFTSKRRRMSVLVRDPRGQLKLYCKGADIVVLERLQTDRPLQESTERALELFAQSCLRTLCVAVRSVPEALWTEWSRTLSQAATSTGNQETALEEIYDQMEKDLTLLGVTAIEDRLQEGVPETIATLRRAGLKVWVLTGDKTETAVNVGYACKLMDPDTTLIQGEELRSENTGIHSKKCWPEVWITDRRAVKGKAALVISGPELVNIQYNNRKMPEWGAKFVALSDQCQSVLCCRVTPAQKAEVVEMVRKHSTSITMAIGDGANDVNMIKSKKFPV</sequence>
<evidence type="ECO:0000256" key="5">
    <source>
        <dbReference type="ARBA" id="ARBA00022989"/>
    </source>
</evidence>
<feature type="transmembrane region" description="Helical" evidence="10">
    <location>
        <begin position="400"/>
        <end position="420"/>
    </location>
</feature>
<dbReference type="Pfam" id="PF16209">
    <property type="entry name" value="PhoLip_ATPase_N"/>
    <property type="match status" value="1"/>
</dbReference>
<dbReference type="GO" id="GO:0005524">
    <property type="term" value="F:ATP binding"/>
    <property type="evidence" value="ECO:0007669"/>
    <property type="project" value="UniProtKB-UniRule"/>
</dbReference>
<name>A0A673II64_9TELE</name>
<dbReference type="InterPro" id="IPR018303">
    <property type="entry name" value="ATPase_P-typ_P_site"/>
</dbReference>
<dbReference type="Gene3D" id="2.70.150.10">
    <property type="entry name" value="Calcium-transporting ATPase, cytoplasmic transduction domain A"/>
    <property type="match status" value="1"/>
</dbReference>
<dbReference type="SFLD" id="SFLDS00003">
    <property type="entry name" value="Haloacid_Dehalogenase"/>
    <property type="match status" value="1"/>
</dbReference>
<dbReference type="GO" id="GO:0045332">
    <property type="term" value="P:phospholipid translocation"/>
    <property type="evidence" value="ECO:0007669"/>
    <property type="project" value="TreeGrafter"/>
</dbReference>
<dbReference type="InterPro" id="IPR023298">
    <property type="entry name" value="ATPase_P-typ_TM_dom_sf"/>
</dbReference>
<keyword evidence="5 10" id="KW-1133">Transmembrane helix</keyword>
<evidence type="ECO:0000256" key="9">
    <source>
        <dbReference type="PIRSR" id="PIRSR606539-3"/>
    </source>
</evidence>
<dbReference type="AlphaFoldDB" id="A0A673II64"/>
<dbReference type="InterPro" id="IPR023214">
    <property type="entry name" value="HAD_sf"/>
</dbReference>
<feature type="binding site" evidence="8">
    <location>
        <position position="485"/>
    </location>
    <ligand>
        <name>ATP</name>
        <dbReference type="ChEBI" id="CHEBI:30616"/>
    </ligand>
</feature>
<feature type="binding site" evidence="8">
    <location>
        <position position="788"/>
    </location>
    <ligand>
        <name>ATP</name>
        <dbReference type="ChEBI" id="CHEBI:30616"/>
    </ligand>
</feature>
<keyword evidence="2 8" id="KW-0547">Nucleotide-binding</keyword>
<dbReference type="InterPro" id="IPR023299">
    <property type="entry name" value="ATPase_P-typ_cyto_dom_N"/>
</dbReference>
<dbReference type="SFLD" id="SFLDG00002">
    <property type="entry name" value="C1.7:_P-type_atpase_like"/>
    <property type="match status" value="1"/>
</dbReference>
<feature type="binding site" evidence="8">
    <location>
        <position position="662"/>
    </location>
    <ligand>
        <name>ATP</name>
        <dbReference type="ChEBI" id="CHEBI:30616"/>
    </ligand>
</feature>
<dbReference type="SUPFAM" id="SSF81665">
    <property type="entry name" value="Calcium ATPase, transmembrane domain M"/>
    <property type="match status" value="1"/>
</dbReference>
<feature type="active site" description="4-aspartylphosphate intermediate" evidence="7">
    <location>
        <position position="389"/>
    </location>
</feature>
<dbReference type="GO" id="GO:0000287">
    <property type="term" value="F:magnesium ion binding"/>
    <property type="evidence" value="ECO:0007669"/>
    <property type="project" value="UniProtKB-UniRule"/>
</dbReference>
<dbReference type="GO" id="GO:0005802">
    <property type="term" value="C:trans-Golgi network"/>
    <property type="evidence" value="ECO:0007669"/>
    <property type="project" value="TreeGrafter"/>
</dbReference>
<feature type="binding site" evidence="8">
    <location>
        <position position="789"/>
    </location>
    <ligand>
        <name>ATP</name>
        <dbReference type="ChEBI" id="CHEBI:30616"/>
    </ligand>
</feature>
<reference evidence="12" key="1">
    <citation type="submission" date="2025-08" db="UniProtKB">
        <authorList>
            <consortium name="Ensembl"/>
        </authorList>
    </citation>
    <scope>IDENTIFICATION</scope>
</reference>
<evidence type="ECO:0000256" key="1">
    <source>
        <dbReference type="ARBA" id="ARBA00022692"/>
    </source>
</evidence>
<feature type="binding site" evidence="8">
    <location>
        <position position="389"/>
    </location>
    <ligand>
        <name>ATP</name>
        <dbReference type="ChEBI" id="CHEBI:30616"/>
    </ligand>
</feature>
<feature type="transmembrane region" description="Helical" evidence="10">
    <location>
        <begin position="114"/>
        <end position="138"/>
    </location>
</feature>
<dbReference type="Gene3D" id="3.40.50.1000">
    <property type="entry name" value="HAD superfamily/HAD-like"/>
    <property type="match status" value="1"/>
</dbReference>
<evidence type="ECO:0000313" key="13">
    <source>
        <dbReference type="Proteomes" id="UP000472270"/>
    </source>
</evidence>
<accession>A0A673II64</accession>
<dbReference type="NCBIfam" id="TIGR01652">
    <property type="entry name" value="ATPase-Plipid"/>
    <property type="match status" value="1"/>
</dbReference>
<dbReference type="PANTHER" id="PTHR24092">
    <property type="entry name" value="PROBABLE PHOSPHOLIPID-TRANSPORTING ATPASE"/>
    <property type="match status" value="1"/>
</dbReference>
<evidence type="ECO:0000256" key="3">
    <source>
        <dbReference type="ARBA" id="ARBA00022840"/>
    </source>
</evidence>
<feature type="binding site" evidence="8">
    <location>
        <position position="759"/>
    </location>
    <ligand>
        <name>ATP</name>
        <dbReference type="ChEBI" id="CHEBI:30616"/>
    </ligand>
</feature>
<feature type="binding site" evidence="8">
    <location>
        <position position="390"/>
    </location>
    <ligand>
        <name>ATP</name>
        <dbReference type="ChEBI" id="CHEBI:30616"/>
    </ligand>
</feature>
<keyword evidence="9" id="KW-0479">Metal-binding</keyword>
<evidence type="ECO:0000256" key="8">
    <source>
        <dbReference type="PIRSR" id="PIRSR606539-2"/>
    </source>
</evidence>
<dbReference type="Ensembl" id="ENSSRHT00000041890.1">
    <property type="protein sequence ID" value="ENSSRHP00000040722.1"/>
    <property type="gene ID" value="ENSSRHG00000020707.1"/>
</dbReference>
<feature type="binding site" evidence="8">
    <location>
        <position position="391"/>
    </location>
    <ligand>
        <name>ATP</name>
        <dbReference type="ChEBI" id="CHEBI:30616"/>
    </ligand>
</feature>
<dbReference type="SUPFAM" id="SSF81660">
    <property type="entry name" value="Metal cation-transporting ATPase, ATP-binding domain N"/>
    <property type="match status" value="1"/>
</dbReference>
<comment type="caution">
    <text evidence="10">Lacks conserved residue(s) required for the propagation of feature annotation.</text>
</comment>
<dbReference type="GO" id="GO:0140326">
    <property type="term" value="F:ATPase-coupled intramembrane lipid transporter activity"/>
    <property type="evidence" value="ECO:0007669"/>
    <property type="project" value="UniProtKB-EC"/>
</dbReference>
<keyword evidence="13" id="KW-1185">Reference proteome</keyword>
<feature type="transmembrane region" description="Helical" evidence="10">
    <location>
        <begin position="270"/>
        <end position="296"/>
    </location>
</feature>
<feature type="binding site" evidence="8">
    <location>
        <position position="664"/>
    </location>
    <ligand>
        <name>ATP</name>
        <dbReference type="ChEBI" id="CHEBI:30616"/>
    </ligand>
</feature>
<feature type="binding site" evidence="8">
    <location>
        <position position="549"/>
    </location>
    <ligand>
        <name>ATP</name>
        <dbReference type="ChEBI" id="CHEBI:30616"/>
    </ligand>
</feature>
<dbReference type="SUPFAM" id="SSF56784">
    <property type="entry name" value="HAD-like"/>
    <property type="match status" value="1"/>
</dbReference>
<dbReference type="Pfam" id="PF13246">
    <property type="entry name" value="Cation_ATPase"/>
    <property type="match status" value="1"/>
</dbReference>
<dbReference type="PROSITE" id="PS00154">
    <property type="entry name" value="ATPASE_E1_E2"/>
    <property type="match status" value="1"/>
</dbReference>
<feature type="binding site" evidence="9">
    <location>
        <position position="785"/>
    </location>
    <ligand>
        <name>Mg(2+)</name>
        <dbReference type="ChEBI" id="CHEBI:18420"/>
    </ligand>
</feature>
<dbReference type="SFLD" id="SFLDF00027">
    <property type="entry name" value="p-type_atpase"/>
    <property type="match status" value="1"/>
</dbReference>
<protein>
    <recommendedName>
        <fullName evidence="10">Phospholipid-transporting ATPase</fullName>
        <ecNumber evidence="10">7.6.2.1</ecNumber>
    </recommendedName>
</protein>
<feature type="binding site" evidence="8">
    <location>
        <position position="765"/>
    </location>
    <ligand>
        <name>ATP</name>
        <dbReference type="ChEBI" id="CHEBI:30616"/>
    </ligand>
</feature>
<organism evidence="12 13">
    <name type="scientific">Sinocyclocheilus rhinocerous</name>
    <dbReference type="NCBI Taxonomy" id="307959"/>
    <lineage>
        <taxon>Eukaryota</taxon>
        <taxon>Metazoa</taxon>
        <taxon>Chordata</taxon>
        <taxon>Craniata</taxon>
        <taxon>Vertebrata</taxon>
        <taxon>Euteleostomi</taxon>
        <taxon>Actinopterygii</taxon>
        <taxon>Neopterygii</taxon>
        <taxon>Teleostei</taxon>
        <taxon>Ostariophysi</taxon>
        <taxon>Cypriniformes</taxon>
        <taxon>Cyprinidae</taxon>
        <taxon>Cyprininae</taxon>
        <taxon>Sinocyclocheilus</taxon>
    </lineage>
</organism>
<evidence type="ECO:0000256" key="2">
    <source>
        <dbReference type="ARBA" id="ARBA00022741"/>
    </source>
</evidence>
<dbReference type="InterPro" id="IPR044492">
    <property type="entry name" value="P_typ_ATPase_HD_dom"/>
</dbReference>
<comment type="similarity">
    <text evidence="10">Belongs to the cation transport ATPase (P-type) (TC 3.A.3) family. Type IV subfamily.</text>
</comment>
<comment type="cofactor">
    <cofactor evidence="9">
        <name>Mg(2+)</name>
        <dbReference type="ChEBI" id="CHEBI:18420"/>
    </cofactor>
</comment>
<evidence type="ECO:0000256" key="10">
    <source>
        <dbReference type="RuleBase" id="RU362033"/>
    </source>
</evidence>
<keyword evidence="1 10" id="KW-0812">Transmembrane</keyword>
<dbReference type="InterPro" id="IPR032631">
    <property type="entry name" value="P-type_ATPase_N"/>
</dbReference>
<feature type="transmembrane region" description="Helical" evidence="10">
    <location>
        <begin position="316"/>
        <end position="332"/>
    </location>
</feature>
<feature type="binding site" evidence="9">
    <location>
        <position position="389"/>
    </location>
    <ligand>
        <name>Mg(2+)</name>
        <dbReference type="ChEBI" id="CHEBI:18420"/>
    </ligand>
</feature>
<dbReference type="InterPro" id="IPR036412">
    <property type="entry name" value="HAD-like_sf"/>
</dbReference>
<dbReference type="SUPFAM" id="SSF81653">
    <property type="entry name" value="Calcium ATPase, transduction domain A"/>
    <property type="match status" value="1"/>
</dbReference>
<proteinExistence type="inferred from homology"/>
<keyword evidence="6 10" id="KW-0472">Membrane</keyword>
<feature type="binding site" evidence="9">
    <location>
        <position position="391"/>
    </location>
    <ligand>
        <name>Mg(2+)</name>
        <dbReference type="ChEBI" id="CHEBI:18420"/>
    </ligand>
</feature>
<dbReference type="Gene3D" id="3.40.1110.10">
    <property type="entry name" value="Calcium-transporting ATPase, cytoplasmic domain N"/>
    <property type="match status" value="1"/>
</dbReference>
<keyword evidence="3 8" id="KW-0067">ATP-binding</keyword>
<feature type="binding site" evidence="8">
    <location>
        <position position="526"/>
    </location>
    <ligand>
        <name>ATP</name>
        <dbReference type="ChEBI" id="CHEBI:30616"/>
    </ligand>
</feature>
<evidence type="ECO:0000256" key="4">
    <source>
        <dbReference type="ARBA" id="ARBA00022967"/>
    </source>
</evidence>
<evidence type="ECO:0000256" key="6">
    <source>
        <dbReference type="ARBA" id="ARBA00023136"/>
    </source>
</evidence>
<dbReference type="InterPro" id="IPR006539">
    <property type="entry name" value="P-type_ATPase_IV"/>
</dbReference>
<comment type="catalytic activity">
    <reaction evidence="10">
        <text>ATP + H2O + phospholipidSide 1 = ADP + phosphate + phospholipidSide 2.</text>
        <dbReference type="EC" id="7.6.2.1"/>
    </reaction>
</comment>
<dbReference type="Proteomes" id="UP000472270">
    <property type="component" value="Unassembled WGS sequence"/>
</dbReference>
<dbReference type="GO" id="GO:0005886">
    <property type="term" value="C:plasma membrane"/>
    <property type="evidence" value="ECO:0007669"/>
    <property type="project" value="TreeGrafter"/>
</dbReference>
<feature type="binding site" evidence="8">
    <location>
        <position position="582"/>
    </location>
    <ligand>
        <name>ATP</name>
        <dbReference type="ChEBI" id="CHEBI:30616"/>
    </ligand>
</feature>
<evidence type="ECO:0000313" key="12">
    <source>
        <dbReference type="Ensembl" id="ENSSRHP00000040722.1"/>
    </source>
</evidence>
<dbReference type="FunFam" id="3.40.1110.10:FF:000079">
    <property type="entry name" value="Phospholipid-transporting ATPase"/>
    <property type="match status" value="1"/>
</dbReference>
<feature type="binding site" evidence="9">
    <location>
        <position position="789"/>
    </location>
    <ligand>
        <name>Mg(2+)</name>
        <dbReference type="ChEBI" id="CHEBI:18420"/>
    </ligand>
</feature>
<dbReference type="EC" id="7.6.2.1" evidence="10"/>
<dbReference type="InterPro" id="IPR008250">
    <property type="entry name" value="ATPase_P-typ_transduc_dom_A_sf"/>
</dbReference>
<feature type="binding site" evidence="8">
    <location>
        <position position="663"/>
    </location>
    <ligand>
        <name>ATP</name>
        <dbReference type="ChEBI" id="CHEBI:30616"/>
    </ligand>
</feature>
<evidence type="ECO:0000259" key="11">
    <source>
        <dbReference type="Pfam" id="PF16209"/>
    </source>
</evidence>